<accession>A0A0C2IZT5</accession>
<name>A0A0C2IZT5_THEKT</name>
<dbReference type="AlphaFoldDB" id="A0A0C2IZT5"/>
<evidence type="ECO:0000313" key="2">
    <source>
        <dbReference type="Proteomes" id="UP000031668"/>
    </source>
</evidence>
<protein>
    <submittedName>
        <fullName evidence="1">Uncharacterized protein</fullName>
    </submittedName>
</protein>
<proteinExistence type="predicted"/>
<reference evidence="1 2" key="1">
    <citation type="journal article" date="2014" name="Genome Biol. Evol.">
        <title>The genome of the myxosporean Thelohanellus kitauei shows adaptations to nutrient acquisition within its fish host.</title>
        <authorList>
            <person name="Yang Y."/>
            <person name="Xiong J."/>
            <person name="Zhou Z."/>
            <person name="Huo F."/>
            <person name="Miao W."/>
            <person name="Ran C."/>
            <person name="Liu Y."/>
            <person name="Zhang J."/>
            <person name="Feng J."/>
            <person name="Wang M."/>
            <person name="Wang M."/>
            <person name="Wang L."/>
            <person name="Yao B."/>
        </authorList>
    </citation>
    <scope>NUCLEOTIDE SEQUENCE [LARGE SCALE GENOMIC DNA]</scope>
    <source>
        <strain evidence="1">Wuqing</strain>
    </source>
</reference>
<sequence>MRDAKNDRVPNVLVDQRSFTILLRALEFESLPNRPKLCNPILVRLVGYHQTATELDSGMNEMLLLVAEVRQKHSNFVITKIRFKSWTDCSKDCERFAPNLRQKPEFPFLRICYTS</sequence>
<dbReference type="Proteomes" id="UP000031668">
    <property type="component" value="Unassembled WGS sequence"/>
</dbReference>
<gene>
    <name evidence="1" type="ORF">RF11_12604</name>
</gene>
<dbReference type="EMBL" id="JWZT01001879">
    <property type="protein sequence ID" value="KII71024.1"/>
    <property type="molecule type" value="Genomic_DNA"/>
</dbReference>
<comment type="caution">
    <text evidence="1">The sequence shown here is derived from an EMBL/GenBank/DDBJ whole genome shotgun (WGS) entry which is preliminary data.</text>
</comment>
<keyword evidence="2" id="KW-1185">Reference proteome</keyword>
<evidence type="ECO:0000313" key="1">
    <source>
        <dbReference type="EMBL" id="KII71024.1"/>
    </source>
</evidence>
<organism evidence="1 2">
    <name type="scientific">Thelohanellus kitauei</name>
    <name type="common">Myxosporean</name>
    <dbReference type="NCBI Taxonomy" id="669202"/>
    <lineage>
        <taxon>Eukaryota</taxon>
        <taxon>Metazoa</taxon>
        <taxon>Cnidaria</taxon>
        <taxon>Myxozoa</taxon>
        <taxon>Myxosporea</taxon>
        <taxon>Bivalvulida</taxon>
        <taxon>Platysporina</taxon>
        <taxon>Myxobolidae</taxon>
        <taxon>Thelohanellus</taxon>
    </lineage>
</organism>